<organism evidence="1">
    <name type="scientific">uncultured Segetibacter sp</name>
    <dbReference type="NCBI Taxonomy" id="481133"/>
    <lineage>
        <taxon>Bacteria</taxon>
        <taxon>Pseudomonadati</taxon>
        <taxon>Bacteroidota</taxon>
        <taxon>Chitinophagia</taxon>
        <taxon>Chitinophagales</taxon>
        <taxon>Chitinophagaceae</taxon>
        <taxon>Segetibacter</taxon>
        <taxon>environmental samples</taxon>
    </lineage>
</organism>
<protein>
    <submittedName>
        <fullName evidence="1">Uncharacterized protein</fullName>
    </submittedName>
</protein>
<proteinExistence type="predicted"/>
<sequence>MSINRSAGVYGLRTESLFIVSRFLLSALQLILLNCSQKPHNLL</sequence>
<evidence type="ECO:0000313" key="1">
    <source>
        <dbReference type="EMBL" id="CAA9465724.1"/>
    </source>
</evidence>
<gene>
    <name evidence="1" type="ORF">AVDCRST_MAG96-12</name>
</gene>
<dbReference type="EMBL" id="CADCVN010000006">
    <property type="protein sequence ID" value="CAA9465724.1"/>
    <property type="molecule type" value="Genomic_DNA"/>
</dbReference>
<accession>A0A6J4R8A9</accession>
<reference evidence="1" key="1">
    <citation type="submission" date="2020-02" db="EMBL/GenBank/DDBJ databases">
        <authorList>
            <person name="Meier V. D."/>
        </authorList>
    </citation>
    <scope>NUCLEOTIDE SEQUENCE</scope>
    <source>
        <strain evidence="1">AVDCRST_MAG96</strain>
    </source>
</reference>
<dbReference type="AlphaFoldDB" id="A0A6J4R8A9"/>
<name>A0A6J4R8A9_9BACT</name>